<dbReference type="PANTHER" id="PTHR30246">
    <property type="entry name" value="2-KETO-3-DEOXY-6-PHOSPHOGLUCONATE ALDOLASE"/>
    <property type="match status" value="1"/>
</dbReference>
<accession>A0A4Q7IWN5</accession>
<evidence type="ECO:0000256" key="5">
    <source>
        <dbReference type="ARBA" id="ARBA00023277"/>
    </source>
</evidence>
<sequence length="207" mass="21639">MTFLDELTTHRLVAILRADDTSRFTAVGRVLRDSGVRLLEAALTTPGAPEAITELVRELPDVIVGAGSVREPGDVDTAAEAGAAFLVTPTVNPAVLARAEELKLPVLAGAYTPTEIDQAWRLGATAVKLFPAAQAGGVDYVKAVRAPLPDVPLVPTGGVGPQDVRPYLDAGAVAVAVAGPLIGESLRSDQDDRLAIRAWAFVNETTR</sequence>
<dbReference type="PANTHER" id="PTHR30246:SF1">
    <property type="entry name" value="2-DEHYDRO-3-DEOXY-6-PHOSPHOGALACTONATE ALDOLASE-RELATED"/>
    <property type="match status" value="1"/>
</dbReference>
<dbReference type="InterPro" id="IPR000887">
    <property type="entry name" value="Aldlse_KDPG_KHG"/>
</dbReference>
<protein>
    <submittedName>
        <fullName evidence="6">Bifunctional 4-hydroxy-2-oxoglutarate aldolase/2-dehydro-3-deoxy-phosphogluconate aldolase</fullName>
    </submittedName>
</protein>
<dbReference type="EMBL" id="SFCC01000026">
    <property type="protein sequence ID" value="RZQ59340.1"/>
    <property type="molecule type" value="Genomic_DNA"/>
</dbReference>
<comment type="subunit">
    <text evidence="3">Homotrimer.</text>
</comment>
<evidence type="ECO:0000256" key="1">
    <source>
        <dbReference type="ARBA" id="ARBA00004761"/>
    </source>
</evidence>
<dbReference type="PROSITE" id="PS00160">
    <property type="entry name" value="ALDOLASE_KDPG_KHG_2"/>
    <property type="match status" value="1"/>
</dbReference>
<proteinExistence type="inferred from homology"/>
<keyword evidence="5" id="KW-0119">Carbohydrate metabolism</keyword>
<dbReference type="Gene3D" id="3.20.20.70">
    <property type="entry name" value="Aldolase class I"/>
    <property type="match status" value="1"/>
</dbReference>
<dbReference type="OrthoDB" id="9805177at2"/>
<dbReference type="Proteomes" id="UP000292003">
    <property type="component" value="Unassembled WGS sequence"/>
</dbReference>
<evidence type="ECO:0000256" key="4">
    <source>
        <dbReference type="ARBA" id="ARBA00023239"/>
    </source>
</evidence>
<evidence type="ECO:0000256" key="2">
    <source>
        <dbReference type="ARBA" id="ARBA00006906"/>
    </source>
</evidence>
<dbReference type="CDD" id="cd00452">
    <property type="entry name" value="KDPG_aldolase"/>
    <property type="match status" value="1"/>
</dbReference>
<keyword evidence="4" id="KW-0456">Lyase</keyword>
<evidence type="ECO:0000313" key="6">
    <source>
        <dbReference type="EMBL" id="RZQ59340.1"/>
    </source>
</evidence>
<comment type="similarity">
    <text evidence="2">Belongs to the KHG/KDPG aldolase family.</text>
</comment>
<name>A0A4Q7IWN5_9PSEU</name>
<comment type="pathway">
    <text evidence="1">Carbohydrate acid metabolism.</text>
</comment>
<dbReference type="RefSeq" id="WP_130479844.1">
    <property type="nucleotide sequence ID" value="NZ_SFCC01000026.1"/>
</dbReference>
<dbReference type="Pfam" id="PF01081">
    <property type="entry name" value="Aldolase"/>
    <property type="match status" value="1"/>
</dbReference>
<organism evidence="6 7">
    <name type="scientific">Amycolatopsis suaedae</name>
    <dbReference type="NCBI Taxonomy" id="2510978"/>
    <lineage>
        <taxon>Bacteria</taxon>
        <taxon>Bacillati</taxon>
        <taxon>Actinomycetota</taxon>
        <taxon>Actinomycetes</taxon>
        <taxon>Pseudonocardiales</taxon>
        <taxon>Pseudonocardiaceae</taxon>
        <taxon>Amycolatopsis</taxon>
    </lineage>
</organism>
<keyword evidence="7" id="KW-1185">Reference proteome</keyword>
<dbReference type="InterPro" id="IPR031338">
    <property type="entry name" value="KDPG/KHG_AS_2"/>
</dbReference>
<evidence type="ECO:0000313" key="7">
    <source>
        <dbReference type="Proteomes" id="UP000292003"/>
    </source>
</evidence>
<comment type="caution">
    <text evidence="6">The sequence shown here is derived from an EMBL/GenBank/DDBJ whole genome shotgun (WGS) entry which is preliminary data.</text>
</comment>
<evidence type="ECO:0000256" key="3">
    <source>
        <dbReference type="ARBA" id="ARBA00011233"/>
    </source>
</evidence>
<dbReference type="AlphaFoldDB" id="A0A4Q7IWN5"/>
<dbReference type="InterPro" id="IPR013785">
    <property type="entry name" value="Aldolase_TIM"/>
</dbReference>
<reference evidence="6 7" key="1">
    <citation type="submission" date="2019-02" db="EMBL/GenBank/DDBJ databases">
        <title>Draft genome sequence of Amycolatopsis sp. 8-3EHSu isolated from roots of Suaeda maritima.</title>
        <authorList>
            <person name="Duangmal K."/>
            <person name="Chantavorakit T."/>
        </authorList>
    </citation>
    <scope>NUCLEOTIDE SEQUENCE [LARGE SCALE GENOMIC DNA]</scope>
    <source>
        <strain evidence="6 7">8-3EHSu</strain>
    </source>
</reference>
<dbReference type="SUPFAM" id="SSF51569">
    <property type="entry name" value="Aldolase"/>
    <property type="match status" value="1"/>
</dbReference>
<dbReference type="NCBIfam" id="TIGR01182">
    <property type="entry name" value="eda"/>
    <property type="match status" value="1"/>
</dbReference>
<gene>
    <name evidence="6" type="ORF">EWH70_34725</name>
</gene>
<dbReference type="GO" id="GO:0016829">
    <property type="term" value="F:lyase activity"/>
    <property type="evidence" value="ECO:0007669"/>
    <property type="project" value="UniProtKB-KW"/>
</dbReference>